<dbReference type="SUPFAM" id="SSF82171">
    <property type="entry name" value="DPP6 N-terminal domain-like"/>
    <property type="match status" value="1"/>
</dbReference>
<dbReference type="InterPro" id="IPR019775">
    <property type="entry name" value="WD40_repeat_CS"/>
</dbReference>
<accession>A0AAV9Y1T9</accession>
<dbReference type="GO" id="GO:0000028">
    <property type="term" value="P:ribosomal small subunit assembly"/>
    <property type="evidence" value="ECO:0007669"/>
    <property type="project" value="TreeGrafter"/>
</dbReference>
<dbReference type="PRINTS" id="PR00320">
    <property type="entry name" value="GPROTEINBRPT"/>
</dbReference>
<evidence type="ECO:0000256" key="4">
    <source>
        <dbReference type="SAM" id="MobiDB-lite"/>
    </source>
</evidence>
<dbReference type="InterPro" id="IPR015943">
    <property type="entry name" value="WD40/YVTN_repeat-like_dom_sf"/>
</dbReference>
<keyword evidence="6" id="KW-1185">Reference proteome</keyword>
<protein>
    <submittedName>
        <fullName evidence="5">WD repeat</fullName>
    </submittedName>
</protein>
<feature type="region of interest" description="Disordered" evidence="4">
    <location>
        <begin position="980"/>
        <end position="1001"/>
    </location>
</feature>
<gene>
    <name evidence="5" type="ORF">RS030_111838</name>
</gene>
<evidence type="ECO:0000256" key="2">
    <source>
        <dbReference type="ARBA" id="ARBA00022737"/>
    </source>
</evidence>
<name>A0AAV9Y1T9_9CRYT</name>
<dbReference type="PANTHER" id="PTHR19858">
    <property type="entry name" value="WD40 REPEAT PROTEIN"/>
    <property type="match status" value="1"/>
</dbReference>
<dbReference type="PROSITE" id="PS50082">
    <property type="entry name" value="WD_REPEATS_2"/>
    <property type="match status" value="4"/>
</dbReference>
<feature type="repeat" description="WD" evidence="3">
    <location>
        <begin position="450"/>
        <end position="491"/>
    </location>
</feature>
<dbReference type="PROSITE" id="PS00678">
    <property type="entry name" value="WD_REPEATS_1"/>
    <property type="match status" value="1"/>
</dbReference>
<evidence type="ECO:0000313" key="6">
    <source>
        <dbReference type="Proteomes" id="UP001311799"/>
    </source>
</evidence>
<dbReference type="GO" id="GO:0032040">
    <property type="term" value="C:small-subunit processome"/>
    <property type="evidence" value="ECO:0007669"/>
    <property type="project" value="TreeGrafter"/>
</dbReference>
<feature type="region of interest" description="Disordered" evidence="4">
    <location>
        <begin position="745"/>
        <end position="764"/>
    </location>
</feature>
<dbReference type="AlphaFoldDB" id="A0AAV9Y1T9"/>
<dbReference type="SMART" id="SM00320">
    <property type="entry name" value="WD40"/>
    <property type="match status" value="13"/>
</dbReference>
<dbReference type="Gene3D" id="2.130.10.10">
    <property type="entry name" value="YVTN repeat-like/Quinoprotein amine dehydrogenase"/>
    <property type="match status" value="3"/>
</dbReference>
<dbReference type="PROSITE" id="PS50294">
    <property type="entry name" value="WD_REPEATS_REGION"/>
    <property type="match status" value="2"/>
</dbReference>
<keyword evidence="2" id="KW-0677">Repeat</keyword>
<dbReference type="InterPro" id="IPR020472">
    <property type="entry name" value="WD40_PAC1"/>
</dbReference>
<dbReference type="CDD" id="cd00200">
    <property type="entry name" value="WD40"/>
    <property type="match status" value="1"/>
</dbReference>
<feature type="compositionally biased region" description="Polar residues" evidence="4">
    <location>
        <begin position="755"/>
        <end position="764"/>
    </location>
</feature>
<dbReference type="EMBL" id="JAWDEY010000002">
    <property type="protein sequence ID" value="KAK6590948.1"/>
    <property type="molecule type" value="Genomic_DNA"/>
</dbReference>
<comment type="caution">
    <text evidence="5">The sequence shown here is derived from an EMBL/GenBank/DDBJ whole genome shotgun (WGS) entry which is preliminary data.</text>
</comment>
<dbReference type="InterPro" id="IPR036322">
    <property type="entry name" value="WD40_repeat_dom_sf"/>
</dbReference>
<organism evidence="5 6">
    <name type="scientific">Cryptosporidium xiaoi</name>
    <dbReference type="NCBI Taxonomy" id="659607"/>
    <lineage>
        <taxon>Eukaryota</taxon>
        <taxon>Sar</taxon>
        <taxon>Alveolata</taxon>
        <taxon>Apicomplexa</taxon>
        <taxon>Conoidasida</taxon>
        <taxon>Coccidia</taxon>
        <taxon>Eucoccidiorida</taxon>
        <taxon>Eimeriorina</taxon>
        <taxon>Cryptosporidiidae</taxon>
        <taxon>Cryptosporidium</taxon>
    </lineage>
</organism>
<evidence type="ECO:0000256" key="1">
    <source>
        <dbReference type="ARBA" id="ARBA00022574"/>
    </source>
</evidence>
<feature type="repeat" description="WD" evidence="3">
    <location>
        <begin position="602"/>
        <end position="644"/>
    </location>
</feature>
<dbReference type="SUPFAM" id="SSF50978">
    <property type="entry name" value="WD40 repeat-like"/>
    <property type="match status" value="2"/>
</dbReference>
<feature type="compositionally biased region" description="Polar residues" evidence="4">
    <location>
        <begin position="248"/>
        <end position="260"/>
    </location>
</feature>
<dbReference type="Proteomes" id="UP001311799">
    <property type="component" value="Unassembled WGS sequence"/>
</dbReference>
<dbReference type="GO" id="GO:0034388">
    <property type="term" value="C:Pwp2p-containing subcomplex of 90S preribosome"/>
    <property type="evidence" value="ECO:0007669"/>
    <property type="project" value="TreeGrafter"/>
</dbReference>
<dbReference type="Pfam" id="PF00400">
    <property type="entry name" value="WD40"/>
    <property type="match status" value="6"/>
</dbReference>
<dbReference type="PANTHER" id="PTHR19858:SF0">
    <property type="entry name" value="PERIODIC TRYPTOPHAN PROTEIN 2 HOMOLOG"/>
    <property type="match status" value="1"/>
</dbReference>
<evidence type="ECO:0000256" key="3">
    <source>
        <dbReference type="PROSITE-ProRule" id="PRU00221"/>
    </source>
</evidence>
<evidence type="ECO:0000313" key="5">
    <source>
        <dbReference type="EMBL" id="KAK6590948.1"/>
    </source>
</evidence>
<dbReference type="InterPro" id="IPR001680">
    <property type="entry name" value="WD40_rpt"/>
</dbReference>
<feature type="repeat" description="WD" evidence="3">
    <location>
        <begin position="427"/>
        <end position="449"/>
    </location>
</feature>
<sequence length="1060" mass="118679">MISYKFNNLLGVPYNSGDLVFTSDSSNLISNVDNRICINDIKYNRTHVLGCESRSNIRRMCISPDEKILICIDVDNYGIIVNFNKGLILNRMKFPGSEVNYICFSNSGEYVAAAIDNGVYIWNSPDINVGWQLILYRKHMFHNARVNTISWSDCDSFIVTSSNDLTVRLISIKDVSNFDTVAFVTHKNPVMGAFFTKNSHSIFSVSSEGVIIFWMPSSERNCNGKKVIKPEKILPRQKAENKRKKIDSNTNKTTNSIENNQVSSNNLTSEVWIEALRAYVNQSKGSIVNGCTFNKNKNLVAISTSNGVFTLYGISVGLSSSEALSSNEVVKDPDNIQIHSIHTFSLSNSPLTSMKFSNNGEWLAIGASKTNQLVIWEWQSESYVLKQQGHNFGVQCSSFSPAGLDKGKWTSRASHDDNLGIGCRTIIATGGIDGKLKLWDISTGYNFVTFSDHTSPISKVTFNPQGNVVLSASLDGTIRAYDIMRYRNFRTFTINNIPEKGNWNINGGNNKTSNIEQFTCLAMDRTGDIVVAGTQGEYKIYVWCFRTGKILDILHGHTSNIVDVSFCPSLSSPGILASASWDGTVRIWDLYGRIKKGAVGESLTHSSSVLSIAFDPRGNNILAASTLSGNITFWDINKGNVEGIINGLRDIHSGRGFSDAFSANNSIKGEKKSEKIFGGNSNDNINRNQHFSSICYTSNGRFLLASSRNSPRVCLYDTVTKILVSTVNLTNSRFFHGIRMELNSGSNKNKKRKYVSSSDNPNETWNPINRLNDKESIINDHKSLPGTVVGEFTKLNIQKQFTVYHISFSQNSTHWIASTSHGAYLYTLDILGNSYLGSSSHLNTLDTFKKQIITKEVNYDNIRNFMNDGDYLRAFILALAMNDLNVLTNTYIHIPISSVDFIVQNIASFLQPNILNFLRIVTNPSNKQFFRIERHLIWLESIIRIHGNVFLNLNETFNNNPTTFFGISDYKIKNHIEVANNNQDGDNSDEDDNNEDKNSNNINKLKQNKLALLSSNLNDCDTRSIFLAILMNLSQIYSFSKQVYDSNSSIIHYLSLKMKQ</sequence>
<feature type="repeat" description="WD" evidence="3">
    <location>
        <begin position="554"/>
        <end position="590"/>
    </location>
</feature>
<feature type="region of interest" description="Disordered" evidence="4">
    <location>
        <begin position="238"/>
        <end position="260"/>
    </location>
</feature>
<proteinExistence type="predicted"/>
<dbReference type="GO" id="GO:0000462">
    <property type="term" value="P:maturation of SSU-rRNA from tricistronic rRNA transcript (SSU-rRNA, 5.8S rRNA, LSU-rRNA)"/>
    <property type="evidence" value="ECO:0007669"/>
    <property type="project" value="TreeGrafter"/>
</dbReference>
<dbReference type="InterPro" id="IPR027145">
    <property type="entry name" value="PWP2"/>
</dbReference>
<keyword evidence="1 3" id="KW-0853">WD repeat</keyword>
<reference evidence="5 6" key="1">
    <citation type="submission" date="2023-10" db="EMBL/GenBank/DDBJ databases">
        <title>Comparative genomics analysis reveals potential genetic determinants of host preference in Cryptosporidium xiaoi.</title>
        <authorList>
            <person name="Xiao L."/>
            <person name="Li J."/>
        </authorList>
    </citation>
    <scope>NUCLEOTIDE SEQUENCE [LARGE SCALE GENOMIC DNA]</scope>
    <source>
        <strain evidence="5 6">52996</strain>
    </source>
</reference>